<feature type="compositionally biased region" description="Polar residues" evidence="1">
    <location>
        <begin position="64"/>
        <end position="80"/>
    </location>
</feature>
<sequence>METGRKAKLSKRKKNYLEQRKNRNHLRATNENVIDPDIQDLHPTPAETQTPDRLLTPKTCGKQPVSNNSEYPDKYQTSRGRSAKNPVYLKEYIT</sequence>
<dbReference type="Proteomes" id="UP001634394">
    <property type="component" value="Unassembled WGS sequence"/>
</dbReference>
<proteinExistence type="predicted"/>
<keyword evidence="3" id="KW-1185">Reference proteome</keyword>
<evidence type="ECO:0000256" key="1">
    <source>
        <dbReference type="SAM" id="MobiDB-lite"/>
    </source>
</evidence>
<reference evidence="2 3" key="1">
    <citation type="submission" date="2024-11" db="EMBL/GenBank/DDBJ databases">
        <title>Chromosome-level genome assembly of the freshwater bivalve Anodonta woodiana.</title>
        <authorList>
            <person name="Chen X."/>
        </authorList>
    </citation>
    <scope>NUCLEOTIDE SEQUENCE [LARGE SCALE GENOMIC DNA]</scope>
    <source>
        <strain evidence="2">MN2024</strain>
        <tissue evidence="2">Gills</tissue>
    </source>
</reference>
<protein>
    <submittedName>
        <fullName evidence="2">Uncharacterized protein</fullName>
    </submittedName>
</protein>
<dbReference type="EMBL" id="JBJQND010000002">
    <property type="protein sequence ID" value="KAL3885242.1"/>
    <property type="molecule type" value="Genomic_DNA"/>
</dbReference>
<organism evidence="2 3">
    <name type="scientific">Sinanodonta woodiana</name>
    <name type="common">Chinese pond mussel</name>
    <name type="synonym">Anodonta woodiana</name>
    <dbReference type="NCBI Taxonomy" id="1069815"/>
    <lineage>
        <taxon>Eukaryota</taxon>
        <taxon>Metazoa</taxon>
        <taxon>Spiralia</taxon>
        <taxon>Lophotrochozoa</taxon>
        <taxon>Mollusca</taxon>
        <taxon>Bivalvia</taxon>
        <taxon>Autobranchia</taxon>
        <taxon>Heteroconchia</taxon>
        <taxon>Palaeoheterodonta</taxon>
        <taxon>Unionida</taxon>
        <taxon>Unionoidea</taxon>
        <taxon>Unionidae</taxon>
        <taxon>Unioninae</taxon>
        <taxon>Sinanodonta</taxon>
    </lineage>
</organism>
<name>A0ABD3XG67_SINWO</name>
<feature type="region of interest" description="Disordered" evidence="1">
    <location>
        <begin position="1"/>
        <end position="94"/>
    </location>
</feature>
<comment type="caution">
    <text evidence="2">The sequence shown here is derived from an EMBL/GenBank/DDBJ whole genome shotgun (WGS) entry which is preliminary data.</text>
</comment>
<evidence type="ECO:0000313" key="2">
    <source>
        <dbReference type="EMBL" id="KAL3885242.1"/>
    </source>
</evidence>
<gene>
    <name evidence="2" type="ORF">ACJMK2_025330</name>
</gene>
<accession>A0ABD3XG67</accession>
<feature type="compositionally biased region" description="Basic residues" evidence="1">
    <location>
        <begin position="1"/>
        <end position="14"/>
    </location>
</feature>
<dbReference type="AlphaFoldDB" id="A0ABD3XG67"/>
<evidence type="ECO:0000313" key="3">
    <source>
        <dbReference type="Proteomes" id="UP001634394"/>
    </source>
</evidence>